<keyword evidence="5" id="KW-0862">Zinc</keyword>
<dbReference type="STRING" id="5599.A0A177DWZ6"/>
<evidence type="ECO:0000256" key="5">
    <source>
        <dbReference type="ARBA" id="ARBA00022833"/>
    </source>
</evidence>
<feature type="compositionally biased region" description="Basic and acidic residues" evidence="9">
    <location>
        <begin position="518"/>
        <end position="546"/>
    </location>
</feature>
<evidence type="ECO:0000256" key="3">
    <source>
        <dbReference type="ARBA" id="ARBA00022723"/>
    </source>
</evidence>
<dbReference type="SUPFAM" id="SSF57850">
    <property type="entry name" value="RING/U-box"/>
    <property type="match status" value="1"/>
</dbReference>
<proteinExistence type="predicted"/>
<protein>
    <recommendedName>
        <fullName evidence="12">RING-type domain-containing protein</fullName>
    </recommendedName>
</protein>
<dbReference type="OMA" id="PGCSICT"/>
<evidence type="ECO:0000256" key="10">
    <source>
        <dbReference type="SAM" id="Phobius"/>
    </source>
</evidence>
<dbReference type="InterPro" id="IPR013083">
    <property type="entry name" value="Znf_RING/FYVE/PHD"/>
</dbReference>
<evidence type="ECO:0000256" key="9">
    <source>
        <dbReference type="SAM" id="MobiDB-lite"/>
    </source>
</evidence>
<dbReference type="GO" id="GO:0016020">
    <property type="term" value="C:membrane"/>
    <property type="evidence" value="ECO:0007669"/>
    <property type="project" value="UniProtKB-SubCell"/>
</dbReference>
<keyword evidence="14" id="KW-1185">Reference proteome</keyword>
<dbReference type="GO" id="GO:0008270">
    <property type="term" value="F:zinc ion binding"/>
    <property type="evidence" value="ECO:0007669"/>
    <property type="project" value="UniProtKB-KW"/>
</dbReference>
<dbReference type="CDD" id="cd16454">
    <property type="entry name" value="RING-H2_PA-TM-RING"/>
    <property type="match status" value="1"/>
</dbReference>
<evidence type="ECO:0000313" key="14">
    <source>
        <dbReference type="Proteomes" id="UP000077248"/>
    </source>
</evidence>
<feature type="region of interest" description="Disordered" evidence="9">
    <location>
        <begin position="512"/>
        <end position="546"/>
    </location>
</feature>
<accession>A0A177DWZ6</accession>
<dbReference type="SMART" id="SM00184">
    <property type="entry name" value="RING"/>
    <property type="match status" value="1"/>
</dbReference>
<evidence type="ECO:0000313" key="13">
    <source>
        <dbReference type="EMBL" id="OAG24177.1"/>
    </source>
</evidence>
<evidence type="ECO:0000256" key="6">
    <source>
        <dbReference type="ARBA" id="ARBA00022989"/>
    </source>
</evidence>
<feature type="region of interest" description="Disordered" evidence="9">
    <location>
        <begin position="297"/>
        <end position="356"/>
    </location>
</feature>
<feature type="region of interest" description="Disordered" evidence="9">
    <location>
        <begin position="474"/>
        <end position="499"/>
    </location>
</feature>
<keyword evidence="4 8" id="KW-0863">Zinc-finger</keyword>
<dbReference type="EMBL" id="KV441472">
    <property type="protein sequence ID" value="OAG24177.1"/>
    <property type="molecule type" value="Genomic_DNA"/>
</dbReference>
<keyword evidence="2 10" id="KW-0812">Transmembrane</keyword>
<dbReference type="Gene3D" id="3.30.40.10">
    <property type="entry name" value="Zinc/RING finger domain, C3HC4 (zinc finger)"/>
    <property type="match status" value="1"/>
</dbReference>
<dbReference type="GeneID" id="29110069"/>
<dbReference type="PROSITE" id="PS50089">
    <property type="entry name" value="ZF_RING_2"/>
    <property type="match status" value="1"/>
</dbReference>
<dbReference type="RefSeq" id="XP_018389598.1">
    <property type="nucleotide sequence ID" value="XM_018524475.1"/>
</dbReference>
<sequence>MLLVPPCRLPWQLACVLFATVSAATISSTNTSTARPNLYDGTLPLADAQGDGNTIAELIPLTQEAAKSVKGNLYNTNYSSAARISNDEIAYISCNINDYNGFDTPQSVFERAYTQANISAVILYSTASNYCNYTQDSAQNMIEEFAVYSMTNKEDSAKILGAIIDLPAYMKYFVQVEGRDEGSNSAGGSNQYQQNPLGPSPSTAVAMIILYSITGIITALFLVIIITGAVRAHRHPERYGPRNVLGRPRQSRARGLGRAILDTIPIVKFGEKESAKPADVELGPTAETADVNRANVDTEVPNSLTTTTNHENNTPDTLPDSTRTIQAATPRLSEEHQSGIAPAQPAATGVGAGTDNASSDEALGCSICTEDFEKGQDLRVLPCNHKFHPECVDPWLLNVSGTCPLCRVDLRPVTSHDSSTSQDQNELAPPLNPEADSSHRRRTALFDILSLRHRPNASPEERIGALRRLREQGRNQSGNVAAGSVNASAEDVASSRDRRNRRISVRLSDVFTGRTRRERRDESPAHQVGPDRSEANATSDHAEQRP</sequence>
<feature type="transmembrane region" description="Helical" evidence="10">
    <location>
        <begin position="204"/>
        <end position="230"/>
    </location>
</feature>
<evidence type="ECO:0000256" key="7">
    <source>
        <dbReference type="ARBA" id="ARBA00023136"/>
    </source>
</evidence>
<dbReference type="PANTHER" id="PTHR46539">
    <property type="entry name" value="E3 UBIQUITIN-PROTEIN LIGASE ATL42"/>
    <property type="match status" value="1"/>
</dbReference>
<dbReference type="PANTHER" id="PTHR46539:SF1">
    <property type="entry name" value="E3 UBIQUITIN-PROTEIN LIGASE ATL42"/>
    <property type="match status" value="1"/>
</dbReference>
<name>A0A177DWZ6_ALTAL</name>
<dbReference type="Pfam" id="PF13639">
    <property type="entry name" value="zf-RING_2"/>
    <property type="match status" value="1"/>
</dbReference>
<evidence type="ECO:0000256" key="1">
    <source>
        <dbReference type="ARBA" id="ARBA00004370"/>
    </source>
</evidence>
<keyword evidence="11" id="KW-0732">Signal</keyword>
<dbReference type="InterPro" id="IPR001841">
    <property type="entry name" value="Znf_RING"/>
</dbReference>
<evidence type="ECO:0000256" key="11">
    <source>
        <dbReference type="SAM" id="SignalP"/>
    </source>
</evidence>
<evidence type="ECO:0000259" key="12">
    <source>
        <dbReference type="PROSITE" id="PS50089"/>
    </source>
</evidence>
<keyword evidence="7 10" id="KW-0472">Membrane</keyword>
<gene>
    <name evidence="13" type="ORF">CC77DRAFT_1017768</name>
</gene>
<dbReference type="Proteomes" id="UP000077248">
    <property type="component" value="Unassembled WGS sequence"/>
</dbReference>
<reference evidence="13 14" key="1">
    <citation type="submission" date="2016-05" db="EMBL/GenBank/DDBJ databases">
        <title>Comparative analysis of secretome profiles of manganese(II)-oxidizing ascomycete fungi.</title>
        <authorList>
            <consortium name="DOE Joint Genome Institute"/>
            <person name="Zeiner C.A."/>
            <person name="Purvine S.O."/>
            <person name="Zink E.M."/>
            <person name="Wu S."/>
            <person name="Pasa-Tolic L."/>
            <person name="Chaput D.L."/>
            <person name="Haridas S."/>
            <person name="Grigoriev I.V."/>
            <person name="Santelli C.M."/>
            <person name="Hansel C.M."/>
        </authorList>
    </citation>
    <scope>NUCLEOTIDE SEQUENCE [LARGE SCALE GENOMIC DNA]</scope>
    <source>
        <strain evidence="13 14">SRC1lrK2f</strain>
    </source>
</reference>
<keyword evidence="3" id="KW-0479">Metal-binding</keyword>
<evidence type="ECO:0000256" key="8">
    <source>
        <dbReference type="PROSITE-ProRule" id="PRU00175"/>
    </source>
</evidence>
<dbReference type="VEuPathDB" id="FungiDB:CC77DRAFT_1017768"/>
<dbReference type="AlphaFoldDB" id="A0A177DWZ6"/>
<feature type="domain" description="RING-type" evidence="12">
    <location>
        <begin position="365"/>
        <end position="407"/>
    </location>
</feature>
<evidence type="ECO:0000256" key="2">
    <source>
        <dbReference type="ARBA" id="ARBA00022692"/>
    </source>
</evidence>
<feature type="compositionally biased region" description="Polar residues" evidence="9">
    <location>
        <begin position="415"/>
        <end position="425"/>
    </location>
</feature>
<comment type="subcellular location">
    <subcellularLocation>
        <location evidence="1">Membrane</location>
    </subcellularLocation>
</comment>
<feature type="region of interest" description="Disordered" evidence="9">
    <location>
        <begin position="413"/>
        <end position="440"/>
    </location>
</feature>
<organism evidence="13 14">
    <name type="scientific">Alternaria alternata</name>
    <name type="common">Alternaria rot fungus</name>
    <name type="synonym">Torula alternata</name>
    <dbReference type="NCBI Taxonomy" id="5599"/>
    <lineage>
        <taxon>Eukaryota</taxon>
        <taxon>Fungi</taxon>
        <taxon>Dikarya</taxon>
        <taxon>Ascomycota</taxon>
        <taxon>Pezizomycotina</taxon>
        <taxon>Dothideomycetes</taxon>
        <taxon>Pleosporomycetidae</taxon>
        <taxon>Pleosporales</taxon>
        <taxon>Pleosporineae</taxon>
        <taxon>Pleosporaceae</taxon>
        <taxon>Alternaria</taxon>
        <taxon>Alternaria sect. Alternaria</taxon>
        <taxon>Alternaria alternata complex</taxon>
    </lineage>
</organism>
<dbReference type="KEGG" id="aalt:CC77DRAFT_1017768"/>
<feature type="signal peptide" evidence="11">
    <location>
        <begin position="1"/>
        <end position="23"/>
    </location>
</feature>
<feature type="chain" id="PRO_5008059931" description="RING-type domain-containing protein" evidence="11">
    <location>
        <begin position="24"/>
        <end position="546"/>
    </location>
</feature>
<feature type="compositionally biased region" description="Polar residues" evidence="9">
    <location>
        <begin position="300"/>
        <end position="327"/>
    </location>
</feature>
<keyword evidence="6 10" id="KW-1133">Transmembrane helix</keyword>
<evidence type="ECO:0000256" key="4">
    <source>
        <dbReference type="ARBA" id="ARBA00022771"/>
    </source>
</evidence>